<evidence type="ECO:0000256" key="6">
    <source>
        <dbReference type="ARBA" id="ARBA00023242"/>
    </source>
</evidence>
<keyword evidence="6" id="KW-0539">Nucleus</keyword>
<evidence type="ECO:0000313" key="10">
    <source>
        <dbReference type="EMBL" id="RDX66403.1"/>
    </source>
</evidence>
<dbReference type="OrthoDB" id="426718at2759"/>
<dbReference type="AlphaFoldDB" id="A0A371EK20"/>
<dbReference type="PANTHER" id="PTHR47413">
    <property type="entry name" value="LIPASE-LIKE PAD4"/>
    <property type="match status" value="1"/>
</dbReference>
<feature type="region of interest" description="Disordered" evidence="7">
    <location>
        <begin position="32"/>
        <end position="51"/>
    </location>
</feature>
<dbReference type="Proteomes" id="UP000257109">
    <property type="component" value="Unassembled WGS sequence"/>
</dbReference>
<name>A0A371EK20_MUCPR</name>
<sequence>VLYKKVSFKKLIPLAYISHKFSIRSDIILPPQDSSGRKRKKKKTHSSMVADEASPFETSEMLAAFLASTPLLSESWRLCTTVAATAPRSFVTEQSGGVAYVAFPGVEMAAESDSRWRNLVPLESIGDVPLFSARRSNKEGDEPVMVHAGMLNLFLSLFDPFQNQMLAIMGNSNTKSIVITGHSIGGATASLCALWLLSYLHHISSSMSVSVLCITFGSPLLGNGSFSRAILRERWGGNFCHVVSKHDIMPRLLFAPITPCTAQLNFLLQFWQLSMTVPGFGKLAVPVSDQQKELFTSVMSSLDAATQDGEGSAPILFHPFGCYLFVSSEGAVSMDSSTAVIKMMHLMFASGSPASSIEDHLKYGDYVEKLSLQFLNQKNCMQGNTPYSSYEAGLELAVQSLGLENQESAIEPAKECLEMTRRMGPSPTTNAAYLALTLSKVVPYRTEIEWYKAWCDQQVDQMGYYDLFKRRRSTSKMAMKVNMNRHKLARFWNNVIDMWERNELPHDLAVRAKWVNASHSYKLLVEPLDIAEYYGKGMDTTKGHYIQHGRERRYEIFDRWWKDGMAEENSARRSKFASLTQDSCFWARVEEAREWLNSVRSENDTSKVAVLWDSIEKFEKYAMELIDNKEVSLDVLAKNSSYSIWVEDLRGLRELRAKVKWFPHHFNPFLDGEVIP</sequence>
<dbReference type="GO" id="GO:0006952">
    <property type="term" value="P:defense response"/>
    <property type="evidence" value="ECO:0007669"/>
    <property type="project" value="UniProtKB-KW"/>
</dbReference>
<protein>
    <submittedName>
        <fullName evidence="10">Lipase-like PAD4</fullName>
    </submittedName>
</protein>
<reference evidence="10" key="1">
    <citation type="submission" date="2018-05" db="EMBL/GenBank/DDBJ databases">
        <title>Draft genome of Mucuna pruriens seed.</title>
        <authorList>
            <person name="Nnadi N.E."/>
            <person name="Vos R."/>
            <person name="Hasami M.H."/>
            <person name="Devisetty U.K."/>
            <person name="Aguiy J.C."/>
        </authorList>
    </citation>
    <scope>NUCLEOTIDE SEQUENCE [LARGE SCALE GENOMIC DNA]</scope>
    <source>
        <strain evidence="10">JCA_2017</strain>
    </source>
</reference>
<organism evidence="10 11">
    <name type="scientific">Mucuna pruriens</name>
    <name type="common">Velvet bean</name>
    <name type="synonym">Dolichos pruriens</name>
    <dbReference type="NCBI Taxonomy" id="157652"/>
    <lineage>
        <taxon>Eukaryota</taxon>
        <taxon>Viridiplantae</taxon>
        <taxon>Streptophyta</taxon>
        <taxon>Embryophyta</taxon>
        <taxon>Tracheophyta</taxon>
        <taxon>Spermatophyta</taxon>
        <taxon>Magnoliopsida</taxon>
        <taxon>eudicotyledons</taxon>
        <taxon>Gunneridae</taxon>
        <taxon>Pentapetalae</taxon>
        <taxon>rosids</taxon>
        <taxon>fabids</taxon>
        <taxon>Fabales</taxon>
        <taxon>Fabaceae</taxon>
        <taxon>Papilionoideae</taxon>
        <taxon>50 kb inversion clade</taxon>
        <taxon>NPAAA clade</taxon>
        <taxon>indigoferoid/millettioid clade</taxon>
        <taxon>Phaseoleae</taxon>
        <taxon>Mucuna</taxon>
    </lineage>
</organism>
<feature type="domain" description="EDS1 EP" evidence="9">
    <location>
        <begin position="447"/>
        <end position="651"/>
    </location>
</feature>
<dbReference type="SUPFAM" id="SSF53474">
    <property type="entry name" value="alpha/beta-Hydrolases"/>
    <property type="match status" value="1"/>
</dbReference>
<dbReference type="GO" id="GO:0005634">
    <property type="term" value="C:nucleus"/>
    <property type="evidence" value="ECO:0007669"/>
    <property type="project" value="UniProtKB-SubCell"/>
</dbReference>
<feature type="domain" description="Fungal lipase-type" evidence="8">
    <location>
        <begin position="135"/>
        <end position="254"/>
    </location>
</feature>
<evidence type="ECO:0000256" key="5">
    <source>
        <dbReference type="ARBA" id="ARBA00022821"/>
    </source>
</evidence>
<dbReference type="InterPro" id="IPR041266">
    <property type="entry name" value="EDS1_EP"/>
</dbReference>
<evidence type="ECO:0000259" key="8">
    <source>
        <dbReference type="Pfam" id="PF01764"/>
    </source>
</evidence>
<dbReference type="CDD" id="cd00519">
    <property type="entry name" value="Lipase_3"/>
    <property type="match status" value="1"/>
</dbReference>
<dbReference type="GO" id="GO:0016787">
    <property type="term" value="F:hydrolase activity"/>
    <property type="evidence" value="ECO:0007669"/>
    <property type="project" value="UniProtKB-KW"/>
</dbReference>
<proteinExistence type="predicted"/>
<keyword evidence="4" id="KW-0378">Hydrolase</keyword>
<accession>A0A371EK20</accession>
<feature type="non-terminal residue" evidence="10">
    <location>
        <position position="1"/>
    </location>
</feature>
<keyword evidence="3" id="KW-0963">Cytoplasm</keyword>
<dbReference type="InterPro" id="IPR002921">
    <property type="entry name" value="Fungal_lipase-type"/>
</dbReference>
<evidence type="ECO:0000256" key="1">
    <source>
        <dbReference type="ARBA" id="ARBA00004123"/>
    </source>
</evidence>
<evidence type="ECO:0000256" key="3">
    <source>
        <dbReference type="ARBA" id="ARBA00022490"/>
    </source>
</evidence>
<evidence type="ECO:0000313" key="11">
    <source>
        <dbReference type="Proteomes" id="UP000257109"/>
    </source>
</evidence>
<feature type="non-terminal residue" evidence="10">
    <location>
        <position position="676"/>
    </location>
</feature>
<dbReference type="GO" id="GO:0005737">
    <property type="term" value="C:cytoplasm"/>
    <property type="evidence" value="ECO:0007669"/>
    <property type="project" value="UniProtKB-SubCell"/>
</dbReference>
<dbReference type="GO" id="GO:0006629">
    <property type="term" value="P:lipid metabolic process"/>
    <property type="evidence" value="ECO:0007669"/>
    <property type="project" value="InterPro"/>
</dbReference>
<keyword evidence="11" id="KW-1185">Reference proteome</keyword>
<dbReference type="EMBL" id="QJKJ01013450">
    <property type="protein sequence ID" value="RDX66403.1"/>
    <property type="molecule type" value="Genomic_DNA"/>
</dbReference>
<dbReference type="Gene3D" id="3.40.50.1820">
    <property type="entry name" value="alpha/beta hydrolase"/>
    <property type="match status" value="1"/>
</dbReference>
<dbReference type="InterPro" id="IPR029058">
    <property type="entry name" value="AB_hydrolase_fold"/>
</dbReference>
<comment type="caution">
    <text evidence="10">The sequence shown here is derived from an EMBL/GenBank/DDBJ whole genome shotgun (WGS) entry which is preliminary data.</text>
</comment>
<dbReference type="STRING" id="157652.A0A371EK20"/>
<comment type="subcellular location">
    <subcellularLocation>
        <location evidence="2">Cytoplasm</location>
    </subcellularLocation>
    <subcellularLocation>
        <location evidence="1">Nucleus</location>
    </subcellularLocation>
</comment>
<evidence type="ECO:0000256" key="4">
    <source>
        <dbReference type="ARBA" id="ARBA00022801"/>
    </source>
</evidence>
<gene>
    <name evidence="10" type="primary">PAD4</name>
    <name evidence="10" type="ORF">CR513_54836</name>
</gene>
<evidence type="ECO:0000256" key="2">
    <source>
        <dbReference type="ARBA" id="ARBA00004496"/>
    </source>
</evidence>
<keyword evidence="5" id="KW-0611">Plant defense</keyword>
<dbReference type="Pfam" id="PF01764">
    <property type="entry name" value="Lipase_3"/>
    <property type="match status" value="1"/>
</dbReference>
<evidence type="ECO:0000259" key="9">
    <source>
        <dbReference type="Pfam" id="PF18117"/>
    </source>
</evidence>
<dbReference type="PANTHER" id="PTHR47413:SF2">
    <property type="entry name" value="LIPASE-LIKE PAD4"/>
    <property type="match status" value="1"/>
</dbReference>
<dbReference type="Pfam" id="PF18117">
    <property type="entry name" value="EDS1_EP"/>
    <property type="match status" value="1"/>
</dbReference>
<evidence type="ECO:0000256" key="7">
    <source>
        <dbReference type="SAM" id="MobiDB-lite"/>
    </source>
</evidence>